<comment type="caution">
    <text evidence="7">The sequence shown here is derived from an EMBL/GenBank/DDBJ whole genome shotgun (WGS) entry which is preliminary data.</text>
</comment>
<name>A0A506VH72_9GAMM</name>
<evidence type="ECO:0000256" key="1">
    <source>
        <dbReference type="ARBA" id="ARBA00005194"/>
    </source>
</evidence>
<dbReference type="EMBL" id="VHQI01000001">
    <property type="protein sequence ID" value="TPW44696.1"/>
    <property type="molecule type" value="Genomic_DNA"/>
</dbReference>
<evidence type="ECO:0000256" key="2">
    <source>
        <dbReference type="ARBA" id="ARBA00008467"/>
    </source>
</evidence>
<dbReference type="PANTHER" id="PTHR11712:SF336">
    <property type="entry name" value="3-OXOACYL-[ACYL-CARRIER-PROTEIN] SYNTHASE, MITOCHONDRIAL"/>
    <property type="match status" value="1"/>
</dbReference>
<keyword evidence="8" id="KW-1185">Reference proteome</keyword>
<gene>
    <name evidence="7" type="ORF">FKM52_01935</name>
</gene>
<dbReference type="GO" id="GO:0005829">
    <property type="term" value="C:cytosol"/>
    <property type="evidence" value="ECO:0007669"/>
    <property type="project" value="TreeGrafter"/>
</dbReference>
<dbReference type="Proteomes" id="UP000319523">
    <property type="component" value="Unassembled WGS sequence"/>
</dbReference>
<evidence type="ECO:0000256" key="3">
    <source>
        <dbReference type="ARBA" id="ARBA00022679"/>
    </source>
</evidence>
<dbReference type="RefSeq" id="WP_141174704.1">
    <property type="nucleotide sequence ID" value="NZ_JBHUFX010000013.1"/>
</dbReference>
<dbReference type="OrthoDB" id="6452348at2"/>
<dbReference type="SUPFAM" id="SSF53901">
    <property type="entry name" value="Thiolase-like"/>
    <property type="match status" value="2"/>
</dbReference>
<dbReference type="Pfam" id="PF02801">
    <property type="entry name" value="Ketoacyl-synt_C"/>
    <property type="match status" value="1"/>
</dbReference>
<dbReference type="GO" id="GO:0006633">
    <property type="term" value="P:fatty acid biosynthetic process"/>
    <property type="evidence" value="ECO:0007669"/>
    <property type="project" value="TreeGrafter"/>
</dbReference>
<dbReference type="InterPro" id="IPR014031">
    <property type="entry name" value="Ketoacyl_synth_C"/>
</dbReference>
<feature type="domain" description="Beta-ketoacyl synthase C-terminal" evidence="6">
    <location>
        <begin position="271"/>
        <end position="353"/>
    </location>
</feature>
<evidence type="ECO:0000259" key="6">
    <source>
        <dbReference type="Pfam" id="PF02801"/>
    </source>
</evidence>
<dbReference type="Gene3D" id="3.40.47.10">
    <property type="match status" value="1"/>
</dbReference>
<reference evidence="7 8" key="1">
    <citation type="submission" date="2019-06" db="EMBL/GenBank/DDBJ databases">
        <authorList>
            <person name="Yang Y."/>
        </authorList>
    </citation>
    <scope>NUCLEOTIDE SEQUENCE [LARGE SCALE GENOMIC DNA]</scope>
    <source>
        <strain evidence="7 8">BIT-26</strain>
    </source>
</reference>
<dbReference type="GO" id="GO:0004315">
    <property type="term" value="F:3-oxoacyl-[acyl-carrier-protein] synthase activity"/>
    <property type="evidence" value="ECO:0007669"/>
    <property type="project" value="TreeGrafter"/>
</dbReference>
<evidence type="ECO:0000259" key="5">
    <source>
        <dbReference type="Pfam" id="PF00109"/>
    </source>
</evidence>
<evidence type="ECO:0000313" key="7">
    <source>
        <dbReference type="EMBL" id="TPW44696.1"/>
    </source>
</evidence>
<evidence type="ECO:0000256" key="4">
    <source>
        <dbReference type="RuleBase" id="RU003694"/>
    </source>
</evidence>
<dbReference type="PANTHER" id="PTHR11712">
    <property type="entry name" value="POLYKETIDE SYNTHASE-RELATED"/>
    <property type="match status" value="1"/>
</dbReference>
<organism evidence="7 8">
    <name type="scientific">Mixta tenebrionis</name>
    <dbReference type="NCBI Taxonomy" id="2562439"/>
    <lineage>
        <taxon>Bacteria</taxon>
        <taxon>Pseudomonadati</taxon>
        <taxon>Pseudomonadota</taxon>
        <taxon>Gammaproteobacteria</taxon>
        <taxon>Enterobacterales</taxon>
        <taxon>Erwiniaceae</taxon>
        <taxon>Mixta</taxon>
    </lineage>
</organism>
<keyword evidence="3 4" id="KW-0808">Transferase</keyword>
<dbReference type="AlphaFoldDB" id="A0A506VH72"/>
<sequence length="408" mass="44515">MSNASIIAGYSVCLPFAENSQALIDHLRQGKRVEKTRWFKTDDEAIKSGFKSNRGVARLRGNRDLNSVLALLDGLIDEALAQAGLDKACLTGENVRVYLTGLGPRTDARDYKNFYDRNDIEDVKLVTSVMNLHVEKMSQDGVSHHIASRYRLKYQPPNMNCTSNSALAALHIGHKAIAQGAVDLVMVINCSEIKTQDCWFLENNGMLDSEVVQPFGENSRGVLFAEGYSVMLLESGRHRRARQRFDGLQLRSIYAQIGASRSNDAAHLSLSLLKAMNSVMLEAAIGCHDLAAIIPHGNGSDASDKAEAKALSMLSDAQQVPVLAYKGQIGYTATGSGLVDLIIAHHALTQQELLSPVSNDAIIKEMSDRLLVDRGVVQHNKSHLLKTGVGVDGSIIAMVISPYYRQAD</sequence>
<dbReference type="InterPro" id="IPR000794">
    <property type="entry name" value="Beta-ketoacyl_synthase"/>
</dbReference>
<accession>A0A506VH72</accession>
<dbReference type="InterPro" id="IPR016039">
    <property type="entry name" value="Thiolase-like"/>
</dbReference>
<dbReference type="Pfam" id="PF00109">
    <property type="entry name" value="ketoacyl-synt"/>
    <property type="match status" value="1"/>
</dbReference>
<comment type="pathway">
    <text evidence="1">Lipid metabolism; fatty acid biosynthesis.</text>
</comment>
<comment type="similarity">
    <text evidence="2 4">Belongs to the thiolase-like superfamily. Beta-ketoacyl-ACP synthases family.</text>
</comment>
<dbReference type="InterPro" id="IPR014030">
    <property type="entry name" value="Ketoacyl_synth_N"/>
</dbReference>
<evidence type="ECO:0000313" key="8">
    <source>
        <dbReference type="Proteomes" id="UP000319523"/>
    </source>
</evidence>
<proteinExistence type="inferred from homology"/>
<feature type="domain" description="Beta-ketoacyl synthase-like N-terminal" evidence="5">
    <location>
        <begin position="60"/>
        <end position="235"/>
    </location>
</feature>
<protein>
    <submittedName>
        <fullName evidence="7">Beta-ketoacyl synthase</fullName>
    </submittedName>
</protein>